<accession>A0A1R2AQF7</accession>
<evidence type="ECO:0000256" key="1">
    <source>
        <dbReference type="SAM" id="MobiDB-lite"/>
    </source>
</evidence>
<evidence type="ECO:0000313" key="2">
    <source>
        <dbReference type="EMBL" id="OMJ66773.1"/>
    </source>
</evidence>
<proteinExistence type="predicted"/>
<name>A0A1R2AQF7_9CILI</name>
<evidence type="ECO:0000313" key="3">
    <source>
        <dbReference type="Proteomes" id="UP000187209"/>
    </source>
</evidence>
<protein>
    <submittedName>
        <fullName evidence="2">Uncharacterized protein</fullName>
    </submittedName>
</protein>
<feature type="region of interest" description="Disordered" evidence="1">
    <location>
        <begin position="292"/>
        <end position="319"/>
    </location>
</feature>
<dbReference type="AlphaFoldDB" id="A0A1R2AQF7"/>
<dbReference type="OrthoDB" id="10647951at2759"/>
<comment type="caution">
    <text evidence="2">The sequence shown here is derived from an EMBL/GenBank/DDBJ whole genome shotgun (WGS) entry which is preliminary data.</text>
</comment>
<gene>
    <name evidence="2" type="ORF">SteCoe_36267</name>
</gene>
<sequence length="403" mass="47001">MYYDNKNREAQEIDMKILKFKEDQLRKLVDKGKEQYDLRNLYDLESKKKQDTIKDIRNEIKNKDIEILNQAKLAMQRERSLNALRREQKIKLAEENIRVSLEKKKYERTLGVLESSEAKKQQQLFIKSLEQNEQKYQDRFKTIEQVQNFRQKQFEQSVLKNDFLAAKSPQINTYSKSPYLQPKDMDQKKSDDDLLSNFRLLEEQRKKERLLKESRMQGQGNKVKDTQDFDKNLKNFFGVDDDQNTQLSPREIELPSSSEFRQIDSVYSNNPRFAKTNLKSISHDPITGAISNYSVNRPKPRPLGTKPPEVFPGKIYDSPPQIQYEPPKNTKKAPRTQIFNPLTFETQSVDSKFTGPPSVPVGIVREEFRVVDKAAKSNNGDLPVANSLPIYKGMGYKKSSIFT</sequence>
<organism evidence="2 3">
    <name type="scientific">Stentor coeruleus</name>
    <dbReference type="NCBI Taxonomy" id="5963"/>
    <lineage>
        <taxon>Eukaryota</taxon>
        <taxon>Sar</taxon>
        <taxon>Alveolata</taxon>
        <taxon>Ciliophora</taxon>
        <taxon>Postciliodesmatophora</taxon>
        <taxon>Heterotrichea</taxon>
        <taxon>Heterotrichida</taxon>
        <taxon>Stentoridae</taxon>
        <taxon>Stentor</taxon>
    </lineage>
</organism>
<reference evidence="2 3" key="1">
    <citation type="submission" date="2016-11" db="EMBL/GenBank/DDBJ databases">
        <title>The macronuclear genome of Stentor coeruleus: a giant cell with tiny introns.</title>
        <authorList>
            <person name="Slabodnick M."/>
            <person name="Ruby J.G."/>
            <person name="Reiff S.B."/>
            <person name="Swart E.C."/>
            <person name="Gosai S."/>
            <person name="Prabakaran S."/>
            <person name="Witkowska E."/>
            <person name="Larue G.E."/>
            <person name="Fisher S."/>
            <person name="Freeman R.M."/>
            <person name="Gunawardena J."/>
            <person name="Chu W."/>
            <person name="Stover N.A."/>
            <person name="Gregory B.D."/>
            <person name="Nowacki M."/>
            <person name="Derisi J."/>
            <person name="Roy S.W."/>
            <person name="Marshall W.F."/>
            <person name="Sood P."/>
        </authorList>
    </citation>
    <scope>NUCLEOTIDE SEQUENCE [LARGE SCALE GENOMIC DNA]</scope>
    <source>
        <strain evidence="2">WM001</strain>
    </source>
</reference>
<dbReference type="EMBL" id="MPUH01001637">
    <property type="protein sequence ID" value="OMJ66773.1"/>
    <property type="molecule type" value="Genomic_DNA"/>
</dbReference>
<keyword evidence="3" id="KW-1185">Reference proteome</keyword>
<dbReference type="Proteomes" id="UP000187209">
    <property type="component" value="Unassembled WGS sequence"/>
</dbReference>